<evidence type="ECO:0000313" key="2">
    <source>
        <dbReference type="Proteomes" id="UP000582090"/>
    </source>
</evidence>
<accession>A0A7W6CTK8</accession>
<sequence length="43" mass="4784">MELVSVDNDGRIIVPVIVWNFDYKKETVSSGGIKATIWIGFNA</sequence>
<comment type="caution">
    <text evidence="1">The sequence shown here is derived from an EMBL/GenBank/DDBJ whole genome shotgun (WGS) entry which is preliminary data.</text>
</comment>
<dbReference type="AlphaFoldDB" id="A0A7W6CTK8"/>
<organism evidence="1 2">
    <name type="scientific">Rhizobium metallidurans</name>
    <dbReference type="NCBI Taxonomy" id="1265931"/>
    <lineage>
        <taxon>Bacteria</taxon>
        <taxon>Pseudomonadati</taxon>
        <taxon>Pseudomonadota</taxon>
        <taxon>Alphaproteobacteria</taxon>
        <taxon>Hyphomicrobiales</taxon>
        <taxon>Rhizobiaceae</taxon>
        <taxon>Rhizobium/Agrobacterium group</taxon>
        <taxon>Rhizobium</taxon>
    </lineage>
</organism>
<gene>
    <name evidence="1" type="ORF">GGQ67_001828</name>
</gene>
<keyword evidence="2" id="KW-1185">Reference proteome</keyword>
<dbReference type="Proteomes" id="UP000582090">
    <property type="component" value="Unassembled WGS sequence"/>
</dbReference>
<evidence type="ECO:0000313" key="1">
    <source>
        <dbReference type="EMBL" id="MBB3964189.1"/>
    </source>
</evidence>
<dbReference type="EMBL" id="JACIDW010000003">
    <property type="protein sequence ID" value="MBB3964189.1"/>
    <property type="molecule type" value="Genomic_DNA"/>
</dbReference>
<name>A0A7W6CTK8_9HYPH</name>
<dbReference type="RefSeq" id="WP_281393569.1">
    <property type="nucleotide sequence ID" value="NZ_JACIDW010000003.1"/>
</dbReference>
<proteinExistence type="predicted"/>
<protein>
    <submittedName>
        <fullName evidence="1">Uncharacterized protein</fullName>
    </submittedName>
</protein>
<reference evidence="1 2" key="1">
    <citation type="submission" date="2020-08" db="EMBL/GenBank/DDBJ databases">
        <title>Genomic Encyclopedia of Type Strains, Phase IV (KMG-IV): sequencing the most valuable type-strain genomes for metagenomic binning, comparative biology and taxonomic classification.</title>
        <authorList>
            <person name="Goeker M."/>
        </authorList>
    </citation>
    <scope>NUCLEOTIDE SEQUENCE [LARGE SCALE GENOMIC DNA]</scope>
    <source>
        <strain evidence="1 2">DSM 26575</strain>
    </source>
</reference>